<protein>
    <submittedName>
        <fullName evidence="2">Uncharacterized protein</fullName>
    </submittedName>
</protein>
<evidence type="ECO:0000256" key="1">
    <source>
        <dbReference type="SAM" id="MobiDB-lite"/>
    </source>
</evidence>
<dbReference type="Proteomes" id="UP000070578">
    <property type="component" value="Unassembled WGS sequence"/>
</dbReference>
<sequence>MKTGRQKNQSRRQRNDSGMPQDMDGTGADSPFGRFMFLESDPTPVVLRCISWPDGDAIDKYFHPYGFRLMP</sequence>
<organism evidence="2 3">
    <name type="scientific">Candidatus Gallionella acididurans</name>
    <dbReference type="NCBI Taxonomy" id="1796491"/>
    <lineage>
        <taxon>Bacteria</taxon>
        <taxon>Pseudomonadati</taxon>
        <taxon>Pseudomonadota</taxon>
        <taxon>Betaproteobacteria</taxon>
        <taxon>Nitrosomonadales</taxon>
        <taxon>Gallionellaceae</taxon>
        <taxon>Gallionella</taxon>
    </lineage>
</organism>
<feature type="region of interest" description="Disordered" evidence="1">
    <location>
        <begin position="1"/>
        <end position="34"/>
    </location>
</feature>
<comment type="caution">
    <text evidence="2">The sequence shown here is derived from an EMBL/GenBank/DDBJ whole genome shotgun (WGS) entry which is preliminary data.</text>
</comment>
<evidence type="ECO:0000313" key="3">
    <source>
        <dbReference type="Proteomes" id="UP000070578"/>
    </source>
</evidence>
<dbReference type="EMBL" id="LSLI01000004">
    <property type="protein sequence ID" value="KXS33590.1"/>
    <property type="molecule type" value="Genomic_DNA"/>
</dbReference>
<proteinExistence type="predicted"/>
<reference evidence="2 3" key="1">
    <citation type="submission" date="2016-02" db="EMBL/GenBank/DDBJ databases">
        <authorList>
            <person name="Wen L."/>
            <person name="He K."/>
            <person name="Yang H."/>
        </authorList>
    </citation>
    <scope>NUCLEOTIDE SEQUENCE [LARGE SCALE GENOMIC DNA]</scope>
    <source>
        <strain evidence="2">ShG14-8</strain>
    </source>
</reference>
<name>A0A139BXA7_9PROT</name>
<gene>
    <name evidence="2" type="ORF">AWT59_0310</name>
</gene>
<accession>A0A139BXA7</accession>
<reference evidence="2 3" key="2">
    <citation type="submission" date="2016-03" db="EMBL/GenBank/DDBJ databases">
        <title>New uncultured bacterium of the family Gallionellaceae from acid mine drainage: description and reconstruction of genome based on metagenomic analysis of microbial community.</title>
        <authorList>
            <person name="Kadnikov V."/>
            <person name="Ivasenko D."/>
            <person name="Beletsky A."/>
            <person name="Mardanov A."/>
            <person name="Danilova E."/>
            <person name="Pimenov N."/>
            <person name="Karnachuk O."/>
            <person name="Ravin N."/>
        </authorList>
    </citation>
    <scope>NUCLEOTIDE SEQUENCE [LARGE SCALE GENOMIC DNA]</scope>
    <source>
        <strain evidence="2">ShG14-8</strain>
    </source>
</reference>
<evidence type="ECO:0000313" key="2">
    <source>
        <dbReference type="EMBL" id="KXS33590.1"/>
    </source>
</evidence>
<feature type="compositionally biased region" description="Basic residues" evidence="1">
    <location>
        <begin position="1"/>
        <end position="12"/>
    </location>
</feature>
<dbReference type="AlphaFoldDB" id="A0A139BXA7"/>